<proteinExistence type="predicted"/>
<evidence type="ECO:0000313" key="1">
    <source>
        <dbReference type="EMBL" id="CAG8453806.1"/>
    </source>
</evidence>
<comment type="caution">
    <text evidence="1">The sequence shown here is derived from an EMBL/GenBank/DDBJ whole genome shotgun (WGS) entry which is preliminary data.</text>
</comment>
<gene>
    <name evidence="1" type="ORF">DHETER_LOCUS969</name>
</gene>
<feature type="non-terminal residue" evidence="1">
    <location>
        <position position="1"/>
    </location>
</feature>
<sequence>SYMRMNDTDDVYQDKSVKTEQDVLTNHSNQFDTTEEELKHKKLYGVCKTCGTSLSDKAWCRTCEGQKLQKRFGEWTSGSEYIDDFIRNSQTKPLNKECYLSWIPFENLAQVKYMANGGFSAVYRALWDKLENSYLIDVVLKRLHNGCTSDPEFLREQITMYLDAASQRSPMIRCYGMTQHPTEGYMLVMKYADEGDLRGYISLQHLLWTDKIYMLRDIARALDFLHSRDFVHGDLHTGNILIKTLEEKKPFLNLLGKRRNPEREAVLDLSLAYIPNLSTPLYGLSPESKGLVKQLKDADILAKKQFKIQADAPILLPPPPTISASVFTSKSLKPFVTASDCQTIRKISSSTSSLIHVS</sequence>
<accession>A0ACA9K5S7</accession>
<protein>
    <submittedName>
        <fullName evidence="1">7036_t:CDS:1</fullName>
    </submittedName>
</protein>
<organism evidence="1 2">
    <name type="scientific">Dentiscutata heterogama</name>
    <dbReference type="NCBI Taxonomy" id="1316150"/>
    <lineage>
        <taxon>Eukaryota</taxon>
        <taxon>Fungi</taxon>
        <taxon>Fungi incertae sedis</taxon>
        <taxon>Mucoromycota</taxon>
        <taxon>Glomeromycotina</taxon>
        <taxon>Glomeromycetes</taxon>
        <taxon>Diversisporales</taxon>
        <taxon>Gigasporaceae</taxon>
        <taxon>Dentiscutata</taxon>
    </lineage>
</organism>
<dbReference type="Proteomes" id="UP000789702">
    <property type="component" value="Unassembled WGS sequence"/>
</dbReference>
<name>A0ACA9K5S7_9GLOM</name>
<dbReference type="EMBL" id="CAJVPU010000534">
    <property type="protein sequence ID" value="CAG8453806.1"/>
    <property type="molecule type" value="Genomic_DNA"/>
</dbReference>
<reference evidence="1" key="1">
    <citation type="submission" date="2021-06" db="EMBL/GenBank/DDBJ databases">
        <authorList>
            <person name="Kallberg Y."/>
            <person name="Tangrot J."/>
            <person name="Rosling A."/>
        </authorList>
    </citation>
    <scope>NUCLEOTIDE SEQUENCE</scope>
    <source>
        <strain evidence="1">IL203A</strain>
    </source>
</reference>
<evidence type="ECO:0000313" key="2">
    <source>
        <dbReference type="Proteomes" id="UP000789702"/>
    </source>
</evidence>
<keyword evidence="2" id="KW-1185">Reference proteome</keyword>